<evidence type="ECO:0000313" key="1">
    <source>
        <dbReference type="EMBL" id="AXK43224.1"/>
    </source>
</evidence>
<organism evidence="1 2">
    <name type="scientific">Erythrobacter aureus</name>
    <dbReference type="NCBI Taxonomy" id="2182384"/>
    <lineage>
        <taxon>Bacteria</taxon>
        <taxon>Pseudomonadati</taxon>
        <taxon>Pseudomonadota</taxon>
        <taxon>Alphaproteobacteria</taxon>
        <taxon>Sphingomonadales</taxon>
        <taxon>Erythrobacteraceae</taxon>
        <taxon>Erythrobacter/Porphyrobacter group</taxon>
        <taxon>Erythrobacter</taxon>
    </lineage>
</organism>
<dbReference type="GO" id="GO:0044780">
    <property type="term" value="P:bacterial-type flagellum assembly"/>
    <property type="evidence" value="ECO:0007669"/>
    <property type="project" value="InterPro"/>
</dbReference>
<dbReference type="Proteomes" id="UP000254508">
    <property type="component" value="Chromosome"/>
</dbReference>
<dbReference type="InterPro" id="IPR036679">
    <property type="entry name" value="FlgN-like_sf"/>
</dbReference>
<name>A0A345YH22_9SPHN</name>
<evidence type="ECO:0000313" key="2">
    <source>
        <dbReference type="Proteomes" id="UP000254508"/>
    </source>
</evidence>
<dbReference type="RefSeq" id="WP_115417494.1">
    <property type="nucleotide sequence ID" value="NZ_CP031357.1"/>
</dbReference>
<reference evidence="2" key="1">
    <citation type="submission" date="2018-07" db="EMBL/GenBank/DDBJ databases">
        <title>Genome sequence of Erythrobacter strain YH-07, an antagonistic bacterium isolated from Yellow Sea.</title>
        <authorList>
            <person name="Tang T."/>
            <person name="Liu Q."/>
            <person name="Sun X."/>
        </authorList>
    </citation>
    <scope>NUCLEOTIDE SEQUENCE [LARGE SCALE GENOMIC DNA]</scope>
    <source>
        <strain evidence="2">YH-07</strain>
    </source>
</reference>
<dbReference type="KEGG" id="err:DVR09_13665"/>
<gene>
    <name evidence="1" type="ORF">DVR09_13665</name>
</gene>
<accession>A0A345YH22</accession>
<dbReference type="AlphaFoldDB" id="A0A345YH22"/>
<dbReference type="SUPFAM" id="SSF140566">
    <property type="entry name" value="FlgN-like"/>
    <property type="match status" value="1"/>
</dbReference>
<proteinExistence type="predicted"/>
<protein>
    <recommendedName>
        <fullName evidence="3">Flagellar protein FlgN</fullName>
    </recommendedName>
</protein>
<keyword evidence="2" id="KW-1185">Reference proteome</keyword>
<evidence type="ECO:0008006" key="3">
    <source>
        <dbReference type="Google" id="ProtNLM"/>
    </source>
</evidence>
<dbReference type="EMBL" id="CP031357">
    <property type="protein sequence ID" value="AXK43224.1"/>
    <property type="molecule type" value="Genomic_DNA"/>
</dbReference>
<dbReference type="OrthoDB" id="7410510at2"/>
<sequence>MTRKQDTLSTLQQLLALLQGERQALAALDLDRIVTCTTGKIDLCSKLEAVDQASLDEECLGILDAVRRLNEINRRLRNLIASNVQNRLGTLSGNTSPYSALPRHKMSLALA</sequence>